<accession>A0A091CVZ2</accession>
<dbReference type="AlphaFoldDB" id="A0A091CVZ2"/>
<evidence type="ECO:0000313" key="1">
    <source>
        <dbReference type="EMBL" id="KFO23844.1"/>
    </source>
</evidence>
<dbReference type="EMBL" id="KN123720">
    <property type="protein sequence ID" value="KFO23844.1"/>
    <property type="molecule type" value="Genomic_DNA"/>
</dbReference>
<protein>
    <submittedName>
        <fullName evidence="1">Uncharacterized protein</fullName>
    </submittedName>
</protein>
<keyword evidence="2" id="KW-1185">Reference proteome</keyword>
<proteinExistence type="predicted"/>
<reference evidence="1 2" key="1">
    <citation type="submission" date="2013-11" db="EMBL/GenBank/DDBJ databases">
        <title>The Damaraland mole rat (Fukomys damarensis) genome and evolution of African mole rats.</title>
        <authorList>
            <person name="Gladyshev V.N."/>
            <person name="Fang X."/>
        </authorList>
    </citation>
    <scope>NUCLEOTIDE SEQUENCE [LARGE SCALE GENOMIC DNA]</scope>
    <source>
        <tissue evidence="1">Liver</tissue>
    </source>
</reference>
<dbReference type="Proteomes" id="UP000028990">
    <property type="component" value="Unassembled WGS sequence"/>
</dbReference>
<evidence type="ECO:0000313" key="2">
    <source>
        <dbReference type="Proteomes" id="UP000028990"/>
    </source>
</evidence>
<gene>
    <name evidence="1" type="ORF">H920_14759</name>
</gene>
<sequence>MCPVLREVPSCALTLPESKLKSQEHILFNNLSDIYHVPGKDTENTIHLHGTGTNKCIRGDAGHEPKVAGLKITQAPGITSLKPLTPSEEGVVSPLLPQKAQAQTGFEEYKVTQQELISKSIDLLGCSETSDTHSRSSVVSRADEDWTNEDLRVSTAALRSFQVFALIQRHLAARSNDSMET</sequence>
<name>A0A091CVZ2_FUKDA</name>
<organism evidence="1 2">
    <name type="scientific">Fukomys damarensis</name>
    <name type="common">Damaraland mole rat</name>
    <name type="synonym">Cryptomys damarensis</name>
    <dbReference type="NCBI Taxonomy" id="885580"/>
    <lineage>
        <taxon>Eukaryota</taxon>
        <taxon>Metazoa</taxon>
        <taxon>Chordata</taxon>
        <taxon>Craniata</taxon>
        <taxon>Vertebrata</taxon>
        <taxon>Euteleostomi</taxon>
        <taxon>Mammalia</taxon>
        <taxon>Eutheria</taxon>
        <taxon>Euarchontoglires</taxon>
        <taxon>Glires</taxon>
        <taxon>Rodentia</taxon>
        <taxon>Hystricomorpha</taxon>
        <taxon>Bathyergidae</taxon>
        <taxon>Fukomys</taxon>
    </lineage>
</organism>